<feature type="region of interest" description="Disordered" evidence="1">
    <location>
        <begin position="1"/>
        <end position="194"/>
    </location>
</feature>
<reference evidence="2" key="1">
    <citation type="journal article" date="2020" name="Stud. Mycol.">
        <title>101 Dothideomycetes genomes: a test case for predicting lifestyles and emergence of pathogens.</title>
        <authorList>
            <person name="Haridas S."/>
            <person name="Albert R."/>
            <person name="Binder M."/>
            <person name="Bloem J."/>
            <person name="Labutti K."/>
            <person name="Salamov A."/>
            <person name="Andreopoulos B."/>
            <person name="Baker S."/>
            <person name="Barry K."/>
            <person name="Bills G."/>
            <person name="Bluhm B."/>
            <person name="Cannon C."/>
            <person name="Castanera R."/>
            <person name="Culley D."/>
            <person name="Daum C."/>
            <person name="Ezra D."/>
            <person name="Gonzalez J."/>
            <person name="Henrissat B."/>
            <person name="Kuo A."/>
            <person name="Liang C."/>
            <person name="Lipzen A."/>
            <person name="Lutzoni F."/>
            <person name="Magnuson J."/>
            <person name="Mondo S."/>
            <person name="Nolan M."/>
            <person name="Ohm R."/>
            <person name="Pangilinan J."/>
            <person name="Park H.-J."/>
            <person name="Ramirez L."/>
            <person name="Alfaro M."/>
            <person name="Sun H."/>
            <person name="Tritt A."/>
            <person name="Yoshinaga Y."/>
            <person name="Zwiers L.-H."/>
            <person name="Turgeon B."/>
            <person name="Goodwin S."/>
            <person name="Spatafora J."/>
            <person name="Crous P."/>
            <person name="Grigoriev I."/>
        </authorList>
    </citation>
    <scope>NUCLEOTIDE SEQUENCE</scope>
    <source>
        <strain evidence="2">CBS 269.34</strain>
    </source>
</reference>
<sequence>MDPPTNQPSAPKNKSPTRKLSIRQVLLEDQGDAAGLPPFEYENLEDRELVPEPLFTPRPSSPPPPLPPLPAGSRPLPSLPRPEGSRPPPGRSTGLGGGAEGLSRPQPETPTNVGGEVRVSEGLDRSADVTTLKPRARVDESVPEAVAKAEASKTKMEMGRQQTVDEEEEPGDDEDVHTGDAGGERREEERKERRWWQVMCTIL</sequence>
<organism evidence="2 3">
    <name type="scientific">Lophium mytilinum</name>
    <dbReference type="NCBI Taxonomy" id="390894"/>
    <lineage>
        <taxon>Eukaryota</taxon>
        <taxon>Fungi</taxon>
        <taxon>Dikarya</taxon>
        <taxon>Ascomycota</taxon>
        <taxon>Pezizomycotina</taxon>
        <taxon>Dothideomycetes</taxon>
        <taxon>Pleosporomycetidae</taxon>
        <taxon>Mytilinidiales</taxon>
        <taxon>Mytilinidiaceae</taxon>
        <taxon>Lophium</taxon>
    </lineage>
</organism>
<dbReference type="EMBL" id="MU004181">
    <property type="protein sequence ID" value="KAF2502287.1"/>
    <property type="molecule type" value="Genomic_DNA"/>
</dbReference>
<dbReference type="Proteomes" id="UP000799750">
    <property type="component" value="Unassembled WGS sequence"/>
</dbReference>
<keyword evidence="3" id="KW-1185">Reference proteome</keyword>
<protein>
    <submittedName>
        <fullName evidence="2">Uncharacterized protein</fullName>
    </submittedName>
</protein>
<proteinExistence type="predicted"/>
<feature type="compositionally biased region" description="Acidic residues" evidence="1">
    <location>
        <begin position="164"/>
        <end position="175"/>
    </location>
</feature>
<evidence type="ECO:0000256" key="1">
    <source>
        <dbReference type="SAM" id="MobiDB-lite"/>
    </source>
</evidence>
<name>A0A6A6RFP9_9PEZI</name>
<evidence type="ECO:0000313" key="2">
    <source>
        <dbReference type="EMBL" id="KAF2502287.1"/>
    </source>
</evidence>
<accession>A0A6A6RFP9</accession>
<feature type="compositionally biased region" description="Basic and acidic residues" evidence="1">
    <location>
        <begin position="176"/>
        <end position="194"/>
    </location>
</feature>
<feature type="compositionally biased region" description="Pro residues" evidence="1">
    <location>
        <begin position="77"/>
        <end position="90"/>
    </location>
</feature>
<gene>
    <name evidence="2" type="ORF">BU16DRAFT_576319</name>
</gene>
<feature type="compositionally biased region" description="Pro residues" evidence="1">
    <location>
        <begin position="54"/>
        <end position="70"/>
    </location>
</feature>
<feature type="compositionally biased region" description="Basic and acidic residues" evidence="1">
    <location>
        <begin position="118"/>
        <end position="127"/>
    </location>
</feature>
<evidence type="ECO:0000313" key="3">
    <source>
        <dbReference type="Proteomes" id="UP000799750"/>
    </source>
</evidence>
<dbReference type="AlphaFoldDB" id="A0A6A6RFP9"/>